<dbReference type="AlphaFoldDB" id="A0A2W4YIH2"/>
<comment type="catalytic activity">
    <reaction evidence="1">
        <text>a uridine in RNA = a pseudouridine in RNA</text>
        <dbReference type="Rhea" id="RHEA:48348"/>
        <dbReference type="Rhea" id="RHEA-COMP:12068"/>
        <dbReference type="Rhea" id="RHEA-COMP:12069"/>
        <dbReference type="ChEBI" id="CHEBI:65314"/>
        <dbReference type="ChEBI" id="CHEBI:65315"/>
    </reaction>
</comment>
<dbReference type="CDD" id="cd02869">
    <property type="entry name" value="PseudoU_synth_RluA_like"/>
    <property type="match status" value="1"/>
</dbReference>
<dbReference type="PROSITE" id="PS01129">
    <property type="entry name" value="PSI_RLU"/>
    <property type="match status" value="1"/>
</dbReference>
<dbReference type="PANTHER" id="PTHR21600">
    <property type="entry name" value="MITOCHONDRIAL RNA PSEUDOURIDINE SYNTHASE"/>
    <property type="match status" value="1"/>
</dbReference>
<dbReference type="Gene3D" id="3.30.2350.10">
    <property type="entry name" value="Pseudouridine synthase"/>
    <property type="match status" value="1"/>
</dbReference>
<dbReference type="GO" id="GO:0009982">
    <property type="term" value="F:pseudouridine synthase activity"/>
    <property type="evidence" value="ECO:0007669"/>
    <property type="project" value="InterPro"/>
</dbReference>
<dbReference type="InterPro" id="IPR050188">
    <property type="entry name" value="RluA_PseudoU_synthase"/>
</dbReference>
<dbReference type="Proteomes" id="UP000249081">
    <property type="component" value="Unassembled WGS sequence"/>
</dbReference>
<dbReference type="GO" id="GO:0003723">
    <property type="term" value="F:RNA binding"/>
    <property type="evidence" value="ECO:0007669"/>
    <property type="project" value="InterPro"/>
</dbReference>
<feature type="compositionally biased region" description="Basic residues" evidence="4">
    <location>
        <begin position="153"/>
        <end position="165"/>
    </location>
</feature>
<evidence type="ECO:0000256" key="3">
    <source>
        <dbReference type="ARBA" id="ARBA00033164"/>
    </source>
</evidence>
<dbReference type="SUPFAM" id="SSF55120">
    <property type="entry name" value="Pseudouridine synthase"/>
    <property type="match status" value="1"/>
</dbReference>
<dbReference type="InterPro" id="IPR006145">
    <property type="entry name" value="PsdUridine_synth_RsuA/RluA"/>
</dbReference>
<dbReference type="GO" id="GO:0140098">
    <property type="term" value="F:catalytic activity, acting on RNA"/>
    <property type="evidence" value="ECO:0007669"/>
    <property type="project" value="UniProtKB-ARBA"/>
</dbReference>
<evidence type="ECO:0000313" key="6">
    <source>
        <dbReference type="EMBL" id="PZO42828.1"/>
    </source>
</evidence>
<dbReference type="PANTHER" id="PTHR21600:SF89">
    <property type="entry name" value="RIBOSOMAL LARGE SUBUNIT PSEUDOURIDINE SYNTHASE A"/>
    <property type="match status" value="1"/>
</dbReference>
<evidence type="ECO:0000313" key="7">
    <source>
        <dbReference type="Proteomes" id="UP000249081"/>
    </source>
</evidence>
<dbReference type="InterPro" id="IPR006224">
    <property type="entry name" value="PsdUridine_synth_RluA-like_CS"/>
</dbReference>
<dbReference type="Pfam" id="PF00849">
    <property type="entry name" value="PseudoU_synth_2"/>
    <property type="match status" value="1"/>
</dbReference>
<evidence type="ECO:0000256" key="4">
    <source>
        <dbReference type="SAM" id="MobiDB-lite"/>
    </source>
</evidence>
<gene>
    <name evidence="6" type="ORF">DCF17_07795</name>
</gene>
<dbReference type="GO" id="GO:0000455">
    <property type="term" value="P:enzyme-directed rRNA pseudouridine synthesis"/>
    <property type="evidence" value="ECO:0007669"/>
    <property type="project" value="TreeGrafter"/>
</dbReference>
<sequence length="567" mass="62205">MLDSLLHSLDTFLPPEPDCLTTAEEHTDYSYQGSCPRTGQPYTLPRTAPARAIAAGLIAQLKATHQPEGKMYGVLLGQTPAGDIGVLKAFSGLWQGQAQVPGWVPPIAGRSQVALQEAHTLDQLATIKDRLLTLQKQPERETYHRWQQAQAKARQRLNQRHRDRKQARDHQRQTLAPTPTGESLPEALAALEQESRGDKAELRQFKQGWGDRLAPLETTIQAADAEITALKQRRRDLSRQLQANMHAAYTLTNFAGESVAIQSLGNLPTGTGDCCAPKLLHAAAQGGLKPLAMAEFWWGPPQGDKQPGKFYGACAERCQPIMGFLLSGLSAQVLTSADIPLGAHGGAPLPVRGIQPGREITVLYQDQWLIAVDKPAGLLSVPGRYSDRQDSALTRLQLTLPAGAFIKPVHRLDQDTSGVLLLALDAATHRQISQQFAQRQVAKTYQALVTGNVAPTSGLIDLPLWGDPTQRPRQQVNWQRGKPSQTRYTVLSQAGNLTRVAFYPLTGRTHQLRVHAAAAQGLNAPIWGDRLYGHREPGQRLHLHAQTLQFTHPHRQTSLTIDSPVLF</sequence>
<comment type="caution">
    <text evidence="6">The sequence shown here is derived from an EMBL/GenBank/DDBJ whole genome shotgun (WGS) entry which is preliminary data.</text>
</comment>
<dbReference type="InterPro" id="IPR020103">
    <property type="entry name" value="PsdUridine_synth_cat_dom_sf"/>
</dbReference>
<reference evidence="7" key="1">
    <citation type="submission" date="2018-04" db="EMBL/GenBank/DDBJ databases">
        <authorList>
            <person name="Cornet L."/>
        </authorList>
    </citation>
    <scope>NUCLEOTIDE SEQUENCE [LARGE SCALE GENOMIC DNA]</scope>
</reference>
<organism evidence="6 7">
    <name type="scientific">Shackletoniella antarctica</name>
    <dbReference type="NCBI Taxonomy" id="268115"/>
    <lineage>
        <taxon>Bacteria</taxon>
        <taxon>Bacillati</taxon>
        <taxon>Cyanobacteriota</taxon>
        <taxon>Cyanophyceae</taxon>
        <taxon>Oculatellales</taxon>
        <taxon>Oculatellaceae</taxon>
        <taxon>Shackletoniella</taxon>
    </lineage>
</organism>
<evidence type="ECO:0000259" key="5">
    <source>
        <dbReference type="Pfam" id="PF00849"/>
    </source>
</evidence>
<feature type="region of interest" description="Disordered" evidence="4">
    <location>
        <begin position="148"/>
        <end position="185"/>
    </location>
</feature>
<proteinExistence type="predicted"/>
<feature type="domain" description="Pseudouridine synthase RsuA/RluA-like" evidence="5">
    <location>
        <begin position="369"/>
        <end position="518"/>
    </location>
</feature>
<accession>A0A2W4YIH2</accession>
<evidence type="ECO:0000256" key="1">
    <source>
        <dbReference type="ARBA" id="ARBA00000073"/>
    </source>
</evidence>
<name>A0A2W4YIH2_9CYAN</name>
<dbReference type="EMBL" id="QBMN01000041">
    <property type="protein sequence ID" value="PZO42828.1"/>
    <property type="molecule type" value="Genomic_DNA"/>
</dbReference>
<protein>
    <recommendedName>
        <fullName evidence="2">RNA pseudouridylate synthase</fullName>
    </recommendedName>
    <alternativeName>
        <fullName evidence="3">RNA-uridine isomerase</fullName>
    </alternativeName>
</protein>
<reference evidence="6 7" key="2">
    <citation type="submission" date="2018-06" db="EMBL/GenBank/DDBJ databases">
        <title>Metagenomic assembly of (sub)arctic Cyanobacteria and their associated microbiome from non-axenic cultures.</title>
        <authorList>
            <person name="Baurain D."/>
        </authorList>
    </citation>
    <scope>NUCLEOTIDE SEQUENCE [LARGE SCALE GENOMIC DNA]</scope>
    <source>
        <strain evidence="6">ULC041bin1</strain>
    </source>
</reference>
<evidence type="ECO:0000256" key="2">
    <source>
        <dbReference type="ARBA" id="ARBA00031870"/>
    </source>
</evidence>